<keyword evidence="4 5" id="KW-0472">Membrane</keyword>
<keyword evidence="2 5" id="KW-0812">Transmembrane</keyword>
<dbReference type="Pfam" id="PF01061">
    <property type="entry name" value="ABC2_membrane"/>
    <property type="match status" value="1"/>
</dbReference>
<comment type="subcellular location">
    <subcellularLocation>
        <location evidence="1">Membrane</location>
        <topology evidence="1">Multi-pass membrane protein</topology>
    </subcellularLocation>
</comment>
<reference evidence="7 8" key="1">
    <citation type="submission" date="2018-05" db="EMBL/GenBank/DDBJ databases">
        <title>Genomic Encyclopedia of Type Strains, Phase IV (KMG-IV): sequencing the most valuable type-strain genomes for metagenomic binning, comparative biology and taxonomic classification.</title>
        <authorList>
            <person name="Goeker M."/>
        </authorList>
    </citation>
    <scope>NUCLEOTIDE SEQUENCE [LARGE SCALE GENOMIC DNA]</scope>
    <source>
        <strain evidence="7 8">DSM 28556</strain>
    </source>
</reference>
<accession>A0A2V3VUL8</accession>
<dbReference type="GO" id="GO:0140359">
    <property type="term" value="F:ABC-type transporter activity"/>
    <property type="evidence" value="ECO:0007669"/>
    <property type="project" value="InterPro"/>
</dbReference>
<feature type="transmembrane region" description="Helical" evidence="5">
    <location>
        <begin position="129"/>
        <end position="152"/>
    </location>
</feature>
<feature type="transmembrane region" description="Helical" evidence="5">
    <location>
        <begin position="241"/>
        <end position="261"/>
    </location>
</feature>
<dbReference type="AlphaFoldDB" id="A0A2V3VUL8"/>
<keyword evidence="8" id="KW-1185">Reference proteome</keyword>
<dbReference type="RefSeq" id="WP_110396079.1">
    <property type="nucleotide sequence ID" value="NZ_JBHUHB010000001.1"/>
</dbReference>
<feature type="transmembrane region" description="Helical" evidence="5">
    <location>
        <begin position="295"/>
        <end position="315"/>
    </location>
</feature>
<protein>
    <submittedName>
        <fullName evidence="7">ABC-2 type transport system permease protein</fullName>
    </submittedName>
</protein>
<dbReference type="GO" id="GO:0016020">
    <property type="term" value="C:membrane"/>
    <property type="evidence" value="ECO:0007669"/>
    <property type="project" value="UniProtKB-SubCell"/>
</dbReference>
<keyword evidence="3 5" id="KW-1133">Transmembrane helix</keyword>
<evidence type="ECO:0000256" key="5">
    <source>
        <dbReference type="SAM" id="Phobius"/>
    </source>
</evidence>
<evidence type="ECO:0000256" key="3">
    <source>
        <dbReference type="ARBA" id="ARBA00022989"/>
    </source>
</evidence>
<feature type="transmembrane region" description="Helical" evidence="5">
    <location>
        <begin position="173"/>
        <end position="197"/>
    </location>
</feature>
<evidence type="ECO:0000313" key="7">
    <source>
        <dbReference type="EMBL" id="PXW85622.1"/>
    </source>
</evidence>
<evidence type="ECO:0000313" key="8">
    <source>
        <dbReference type="Proteomes" id="UP000247978"/>
    </source>
</evidence>
<feature type="transmembrane region" description="Helical" evidence="5">
    <location>
        <begin position="209"/>
        <end position="229"/>
    </location>
</feature>
<evidence type="ECO:0000256" key="2">
    <source>
        <dbReference type="ARBA" id="ARBA00022692"/>
    </source>
</evidence>
<sequence>MRQFQILFKNMMRRMVSRKGILLISLCIPALVVTLVVYFTSTFEMKTNIAIVGGMETLDLNPDFFHVDRLDEAPPTSQLVRNRYSAIIHDQADGDYSIETMKGESFKNIVQTVLTNPEYDPKLHKGRSVGITILGYLTLFLLMQGQFYMNYFSEDKRIGILQRITATPIRIETYLWTQICFGFVMNYVPTLLVLIILKNVFQMKIGFSLIQYSWLLALIVLVATTFALFTTVSFELADNAIIFSSSVILITSLLSGCLYPMTHQDIIETFTAIFPQKQYLMMAEAIEEQTLTRTFILRIMYIGLFVFGLFIAATVRCQRKIKEG</sequence>
<feature type="transmembrane region" description="Helical" evidence="5">
    <location>
        <begin position="21"/>
        <end position="39"/>
    </location>
</feature>
<organism evidence="7 8">
    <name type="scientific">Pseudogracilibacillus auburnensis</name>
    <dbReference type="NCBI Taxonomy" id="1494959"/>
    <lineage>
        <taxon>Bacteria</taxon>
        <taxon>Bacillati</taxon>
        <taxon>Bacillota</taxon>
        <taxon>Bacilli</taxon>
        <taxon>Bacillales</taxon>
        <taxon>Bacillaceae</taxon>
        <taxon>Pseudogracilibacillus</taxon>
    </lineage>
</organism>
<comment type="caution">
    <text evidence="7">The sequence shown here is derived from an EMBL/GenBank/DDBJ whole genome shotgun (WGS) entry which is preliminary data.</text>
</comment>
<name>A0A2V3VUL8_9BACI</name>
<dbReference type="InterPro" id="IPR013525">
    <property type="entry name" value="ABC2_TM"/>
</dbReference>
<evidence type="ECO:0000259" key="6">
    <source>
        <dbReference type="Pfam" id="PF01061"/>
    </source>
</evidence>
<feature type="domain" description="ABC-2 type transporter transmembrane" evidence="6">
    <location>
        <begin position="130"/>
        <end position="275"/>
    </location>
</feature>
<evidence type="ECO:0000256" key="1">
    <source>
        <dbReference type="ARBA" id="ARBA00004141"/>
    </source>
</evidence>
<dbReference type="Proteomes" id="UP000247978">
    <property type="component" value="Unassembled WGS sequence"/>
</dbReference>
<gene>
    <name evidence="7" type="ORF">DFR56_110123</name>
</gene>
<evidence type="ECO:0000256" key="4">
    <source>
        <dbReference type="ARBA" id="ARBA00023136"/>
    </source>
</evidence>
<proteinExistence type="predicted"/>
<dbReference type="OrthoDB" id="1655516at2"/>
<dbReference type="EMBL" id="QJJQ01000010">
    <property type="protein sequence ID" value="PXW85622.1"/>
    <property type="molecule type" value="Genomic_DNA"/>
</dbReference>